<dbReference type="InterPro" id="IPR023780">
    <property type="entry name" value="Chromo_domain"/>
</dbReference>
<evidence type="ECO:0000256" key="1">
    <source>
        <dbReference type="SAM" id="MobiDB-lite"/>
    </source>
</evidence>
<dbReference type="Pfam" id="PF00385">
    <property type="entry name" value="Chromo"/>
    <property type="match status" value="1"/>
</dbReference>
<dbReference type="AlphaFoldDB" id="A0A9P6EHM0"/>
<dbReference type="Pfam" id="PF18723">
    <property type="entry name" value="HMUDK_hel"/>
    <property type="match status" value="1"/>
</dbReference>
<dbReference type="EMBL" id="MU157848">
    <property type="protein sequence ID" value="KAF9529075.1"/>
    <property type="molecule type" value="Genomic_DNA"/>
</dbReference>
<dbReference type="GO" id="GO:0006338">
    <property type="term" value="P:chromatin remodeling"/>
    <property type="evidence" value="ECO:0007669"/>
    <property type="project" value="UniProtKB-ARBA"/>
</dbReference>
<dbReference type="InterPro" id="IPR040684">
    <property type="entry name" value="HMUDK_hel"/>
</dbReference>
<dbReference type="OrthoDB" id="433924at2759"/>
<keyword evidence="4" id="KW-1185">Reference proteome</keyword>
<protein>
    <recommendedName>
        <fullName evidence="2">Chromo domain-containing protein</fullName>
    </recommendedName>
</protein>
<proteinExistence type="predicted"/>
<name>A0A9P6EHM0_9AGAR</name>
<feature type="compositionally biased region" description="Basic residues" evidence="1">
    <location>
        <begin position="27"/>
        <end position="40"/>
    </location>
</feature>
<dbReference type="SMART" id="SM00298">
    <property type="entry name" value="CHROMO"/>
    <property type="match status" value="1"/>
</dbReference>
<organism evidence="3 4">
    <name type="scientific">Crepidotus variabilis</name>
    <dbReference type="NCBI Taxonomy" id="179855"/>
    <lineage>
        <taxon>Eukaryota</taxon>
        <taxon>Fungi</taxon>
        <taxon>Dikarya</taxon>
        <taxon>Basidiomycota</taxon>
        <taxon>Agaricomycotina</taxon>
        <taxon>Agaricomycetes</taxon>
        <taxon>Agaricomycetidae</taxon>
        <taxon>Agaricales</taxon>
        <taxon>Agaricineae</taxon>
        <taxon>Crepidotaceae</taxon>
        <taxon>Crepidotus</taxon>
    </lineage>
</organism>
<feature type="region of interest" description="Disordered" evidence="1">
    <location>
        <begin position="1"/>
        <end position="113"/>
    </location>
</feature>
<reference evidence="3" key="1">
    <citation type="submission" date="2020-11" db="EMBL/GenBank/DDBJ databases">
        <authorList>
            <consortium name="DOE Joint Genome Institute"/>
            <person name="Ahrendt S."/>
            <person name="Riley R."/>
            <person name="Andreopoulos W."/>
            <person name="Labutti K."/>
            <person name="Pangilinan J."/>
            <person name="Ruiz-Duenas F.J."/>
            <person name="Barrasa J.M."/>
            <person name="Sanchez-Garcia M."/>
            <person name="Camarero S."/>
            <person name="Miyauchi S."/>
            <person name="Serrano A."/>
            <person name="Linde D."/>
            <person name="Babiker R."/>
            <person name="Drula E."/>
            <person name="Ayuso-Fernandez I."/>
            <person name="Pacheco R."/>
            <person name="Padilla G."/>
            <person name="Ferreira P."/>
            <person name="Barriuso J."/>
            <person name="Kellner H."/>
            <person name="Castanera R."/>
            <person name="Alfaro M."/>
            <person name="Ramirez L."/>
            <person name="Pisabarro A.G."/>
            <person name="Kuo A."/>
            <person name="Tritt A."/>
            <person name="Lipzen A."/>
            <person name="He G."/>
            <person name="Yan M."/>
            <person name="Ng V."/>
            <person name="Cullen D."/>
            <person name="Martin F."/>
            <person name="Rosso M.-N."/>
            <person name="Henrissat B."/>
            <person name="Hibbett D."/>
            <person name="Martinez A.T."/>
            <person name="Grigoriev I.V."/>
        </authorList>
    </citation>
    <scope>NUCLEOTIDE SEQUENCE</scope>
    <source>
        <strain evidence="3">CBS 506.95</strain>
    </source>
</reference>
<sequence length="522" mass="60063">MPAIRRNASSDSFSEFEDDSYTTVKSHGSRRSARRRKSHRPYTLSSGDSDETDSASSTDCARRTRKRRRTQRDESVISEASVSHSSQDENAEEETLTSTLPLDSTAGKKPTGPIIVSGVKLRPTEVFDAFWEFAAERKAIDDRRRAGKPAPWTNNPILRDYFFCNTFRVLDKGCQYLIKEVIEKGSQDPEEIVFRVILFNLFTKIETWELLNRELGPLRYKTYDHEKYAAVLAEAEGTIYTHAFIKPAPKFGHARNYENHLCFLEVLMDNQLFARLLGAKYMADVFEYLVSFPSLGHFSSYQLMLNLSYSKVLNFHRDDFVVSGPGSISGMKKIFGASWKVSDRDTGFHQDVMRYFVDTQEYHFQRLGLDFSGLGPKKLRMDIADVEHTLCEVDKYCRVAFPRFKGKRTNINRMFNPHAPKASKPARAVLPKAWNHSARKVLRIRPDRSLLEEKRYEVENIKGHKDCPENGRLYRISWVGFTSKHDSWEPEDMLLDECPAMVEVYVQQAGITHSPDAVFRPD</sequence>
<evidence type="ECO:0000313" key="4">
    <source>
        <dbReference type="Proteomes" id="UP000807306"/>
    </source>
</evidence>
<comment type="caution">
    <text evidence="3">The sequence shown here is derived from an EMBL/GenBank/DDBJ whole genome shotgun (WGS) entry which is preliminary data.</text>
</comment>
<dbReference type="CDD" id="cd00024">
    <property type="entry name" value="CD_CSD"/>
    <property type="match status" value="1"/>
</dbReference>
<accession>A0A9P6EHM0</accession>
<dbReference type="Proteomes" id="UP000807306">
    <property type="component" value="Unassembled WGS sequence"/>
</dbReference>
<dbReference type="InterPro" id="IPR000953">
    <property type="entry name" value="Chromo/chromo_shadow_dom"/>
</dbReference>
<dbReference type="SUPFAM" id="SSF54160">
    <property type="entry name" value="Chromo domain-like"/>
    <property type="match status" value="1"/>
</dbReference>
<evidence type="ECO:0000259" key="2">
    <source>
        <dbReference type="PROSITE" id="PS50013"/>
    </source>
</evidence>
<gene>
    <name evidence="3" type="ORF">CPB83DRAFT_765558</name>
</gene>
<dbReference type="InterPro" id="IPR016197">
    <property type="entry name" value="Chromo-like_dom_sf"/>
</dbReference>
<dbReference type="Gene3D" id="2.40.50.40">
    <property type="match status" value="1"/>
</dbReference>
<feature type="domain" description="Chromo" evidence="2">
    <location>
        <begin position="456"/>
        <end position="517"/>
    </location>
</feature>
<dbReference type="PROSITE" id="PS50013">
    <property type="entry name" value="CHROMO_2"/>
    <property type="match status" value="1"/>
</dbReference>
<evidence type="ECO:0000313" key="3">
    <source>
        <dbReference type="EMBL" id="KAF9529075.1"/>
    </source>
</evidence>